<reference evidence="1" key="1">
    <citation type="submission" date="2021-01" db="EMBL/GenBank/DDBJ databases">
        <authorList>
            <person name="Zahm M."/>
            <person name="Roques C."/>
            <person name="Cabau C."/>
            <person name="Klopp C."/>
            <person name="Donnadieu C."/>
            <person name="Jouanno E."/>
            <person name="Lampietro C."/>
            <person name="Louis A."/>
            <person name="Herpin A."/>
            <person name="Echchiki A."/>
            <person name="Berthelot C."/>
            <person name="Parey E."/>
            <person name="Roest-Crollius H."/>
            <person name="Braasch I."/>
            <person name="Postlethwait J."/>
            <person name="Bobe J."/>
            <person name="Montfort J."/>
            <person name="Bouchez O."/>
            <person name="Begum T."/>
            <person name="Mejri S."/>
            <person name="Adams A."/>
            <person name="Chen W.-J."/>
            <person name="Guiguen Y."/>
        </authorList>
    </citation>
    <scope>NUCLEOTIDE SEQUENCE</scope>
    <source>
        <tissue evidence="1">Blood</tissue>
    </source>
</reference>
<evidence type="ECO:0000313" key="2">
    <source>
        <dbReference type="Proteomes" id="UP000829720"/>
    </source>
</evidence>
<proteinExistence type="predicted"/>
<protein>
    <submittedName>
        <fullName evidence="1">Uncharacterized protein</fullName>
    </submittedName>
</protein>
<dbReference type="GO" id="GO:0005886">
    <property type="term" value="C:plasma membrane"/>
    <property type="evidence" value="ECO:0007669"/>
    <property type="project" value="TreeGrafter"/>
</dbReference>
<gene>
    <name evidence="1" type="ORF">AGOR_G00046080</name>
</gene>
<dbReference type="PANTHER" id="PTHR35069:SF1">
    <property type="entry name" value="CILIA- AND FLAGELLA-ASSOCIATED PROTEIN 95"/>
    <property type="match status" value="1"/>
</dbReference>
<dbReference type="PANTHER" id="PTHR35069">
    <property type="entry name" value="PROTEIN C9ORF135"/>
    <property type="match status" value="1"/>
</dbReference>
<comment type="caution">
    <text evidence="1">The sequence shown here is derived from an EMBL/GenBank/DDBJ whole genome shotgun (WGS) entry which is preliminary data.</text>
</comment>
<dbReference type="OrthoDB" id="309575at2759"/>
<accession>A0A8T3E0H1</accession>
<dbReference type="InterPro" id="IPR027905">
    <property type="entry name" value="CFAP95"/>
</dbReference>
<keyword evidence="2" id="KW-1185">Reference proteome</keyword>
<dbReference type="Pfam" id="PF15139">
    <property type="entry name" value="CFAP95"/>
    <property type="match status" value="1"/>
</dbReference>
<name>A0A8T3E0H1_9TELE</name>
<dbReference type="EMBL" id="JAERUA010000004">
    <property type="protein sequence ID" value="KAI1900055.1"/>
    <property type="molecule type" value="Genomic_DNA"/>
</dbReference>
<dbReference type="Proteomes" id="UP000829720">
    <property type="component" value="Unassembled WGS sequence"/>
</dbReference>
<sequence>MHYSNATLVSGWHKTREAEPKDYDFTALPEGKRSLHISTYKHFGNCVNAEWSTTTKDQLSQCQLKYQRQAMDTHRSMVRADLLHSIVLDRETGRPMEGHNAVLLRHRPGHDQIDLRTTYGQDFLPPYVHNKKDNKVTCDQPEDPTRFRRRISQFTDAADYRRVGQNTWQDDGRVNRTMATKPTDPIFP</sequence>
<evidence type="ECO:0000313" key="1">
    <source>
        <dbReference type="EMBL" id="KAI1900055.1"/>
    </source>
</evidence>
<organism evidence="1 2">
    <name type="scientific">Albula goreensis</name>
    <dbReference type="NCBI Taxonomy" id="1534307"/>
    <lineage>
        <taxon>Eukaryota</taxon>
        <taxon>Metazoa</taxon>
        <taxon>Chordata</taxon>
        <taxon>Craniata</taxon>
        <taxon>Vertebrata</taxon>
        <taxon>Euteleostomi</taxon>
        <taxon>Actinopterygii</taxon>
        <taxon>Neopterygii</taxon>
        <taxon>Teleostei</taxon>
        <taxon>Albuliformes</taxon>
        <taxon>Albulidae</taxon>
        <taxon>Albula</taxon>
    </lineage>
</organism>
<dbReference type="AlphaFoldDB" id="A0A8T3E0H1"/>